<keyword evidence="1" id="KW-0472">Membrane</keyword>
<comment type="caution">
    <text evidence="2">The sequence shown here is derived from an EMBL/GenBank/DDBJ whole genome shotgun (WGS) entry which is preliminary data.</text>
</comment>
<dbReference type="STRING" id="1293045.H663_16390"/>
<keyword evidence="1" id="KW-1133">Transmembrane helix</keyword>
<evidence type="ECO:0000256" key="1">
    <source>
        <dbReference type="SAM" id="Phobius"/>
    </source>
</evidence>
<keyword evidence="3" id="KW-1185">Reference proteome</keyword>
<reference evidence="2" key="1">
    <citation type="submission" date="2017-04" db="EMBL/GenBank/DDBJ databases">
        <title>Unexpected and diverse lifestyles within the genus Limnohabitans.</title>
        <authorList>
            <person name="Kasalicky V."/>
            <person name="Mehrshad M."/>
            <person name="Andrei S.-A."/>
            <person name="Salcher M."/>
            <person name="Kratochvilova H."/>
            <person name="Simek K."/>
            <person name="Ghai R."/>
        </authorList>
    </citation>
    <scope>NUCLEOTIDE SEQUENCE [LARGE SCALE GENOMIC DNA]</scope>
    <source>
        <strain evidence="2">II-D5</strain>
    </source>
</reference>
<dbReference type="Proteomes" id="UP000037507">
    <property type="component" value="Unassembled WGS sequence"/>
</dbReference>
<dbReference type="AlphaFoldDB" id="A0A2T7UJ96"/>
<accession>A0A2T7UJ96</accession>
<gene>
    <name evidence="2" type="ORF">H663_001660</name>
</gene>
<sequence length="180" mass="20224">MYQPGFALYITLGVINTMQPVLQVLPLWAQVALAIVPALGALFAAFGLLLNVQQSRKTNAQARAALVAGCLKGFAEDEEIQKAFYAIEYSEFQYDEGFHKSPQEREIDKLLRHFANLALTWQAGLLSTADIQPVQYYVLRVMRDPEIKKYLAFMANWSQVTGLSEHPYAVLTKLSEKLTP</sequence>
<name>A0A2T7UJ96_9BURK</name>
<proteinExistence type="predicted"/>
<protein>
    <recommendedName>
        <fullName evidence="4">DUF4760 domain-containing protein</fullName>
    </recommendedName>
</protein>
<evidence type="ECO:0000313" key="2">
    <source>
        <dbReference type="EMBL" id="PVE44742.1"/>
    </source>
</evidence>
<dbReference type="RefSeq" id="WP_053175237.1">
    <property type="nucleotide sequence ID" value="NZ_LFYT02000001.1"/>
</dbReference>
<feature type="transmembrane region" description="Helical" evidence="1">
    <location>
        <begin position="27"/>
        <end position="50"/>
    </location>
</feature>
<evidence type="ECO:0000313" key="3">
    <source>
        <dbReference type="Proteomes" id="UP000037507"/>
    </source>
</evidence>
<organism evidence="2 3">
    <name type="scientific">Limnohabitans planktonicus II-D5</name>
    <dbReference type="NCBI Taxonomy" id="1293045"/>
    <lineage>
        <taxon>Bacteria</taxon>
        <taxon>Pseudomonadati</taxon>
        <taxon>Pseudomonadota</taxon>
        <taxon>Betaproteobacteria</taxon>
        <taxon>Burkholderiales</taxon>
        <taxon>Comamonadaceae</taxon>
        <taxon>Limnohabitans</taxon>
    </lineage>
</organism>
<evidence type="ECO:0008006" key="4">
    <source>
        <dbReference type="Google" id="ProtNLM"/>
    </source>
</evidence>
<dbReference type="EMBL" id="LFYT02000001">
    <property type="protein sequence ID" value="PVE44742.1"/>
    <property type="molecule type" value="Genomic_DNA"/>
</dbReference>
<keyword evidence="1" id="KW-0812">Transmembrane</keyword>